<evidence type="ECO:0000313" key="1">
    <source>
        <dbReference type="EMBL" id="RKP33860.1"/>
    </source>
</evidence>
<evidence type="ECO:0000313" key="2">
    <source>
        <dbReference type="Proteomes" id="UP000268162"/>
    </source>
</evidence>
<reference evidence="2" key="1">
    <citation type="journal article" date="2018" name="Nat. Microbiol.">
        <title>Leveraging single-cell genomics to expand the fungal tree of life.</title>
        <authorList>
            <person name="Ahrendt S.R."/>
            <person name="Quandt C.A."/>
            <person name="Ciobanu D."/>
            <person name="Clum A."/>
            <person name="Salamov A."/>
            <person name="Andreopoulos B."/>
            <person name="Cheng J.F."/>
            <person name="Woyke T."/>
            <person name="Pelin A."/>
            <person name="Henrissat B."/>
            <person name="Reynolds N.K."/>
            <person name="Benny G.L."/>
            <person name="Smith M.E."/>
            <person name="James T.Y."/>
            <person name="Grigoriev I.V."/>
        </authorList>
    </citation>
    <scope>NUCLEOTIDE SEQUENCE [LARGE SCALE GENOMIC DNA]</scope>
    <source>
        <strain evidence="2">RSA 468</strain>
    </source>
</reference>
<dbReference type="AlphaFoldDB" id="A0A4P9ZNH6"/>
<dbReference type="Proteomes" id="UP000268162">
    <property type="component" value="Unassembled WGS sequence"/>
</dbReference>
<keyword evidence="2" id="KW-1185">Reference proteome</keyword>
<proteinExistence type="predicted"/>
<dbReference type="EMBL" id="ML003509">
    <property type="protein sequence ID" value="RKP33860.1"/>
    <property type="molecule type" value="Genomic_DNA"/>
</dbReference>
<gene>
    <name evidence="1" type="ORF">BJ085DRAFT_39696</name>
</gene>
<organism evidence="1 2">
    <name type="scientific">Dimargaris cristalligena</name>
    <dbReference type="NCBI Taxonomy" id="215637"/>
    <lineage>
        <taxon>Eukaryota</taxon>
        <taxon>Fungi</taxon>
        <taxon>Fungi incertae sedis</taxon>
        <taxon>Zoopagomycota</taxon>
        <taxon>Kickxellomycotina</taxon>
        <taxon>Dimargaritomycetes</taxon>
        <taxon>Dimargaritales</taxon>
        <taxon>Dimargaritaceae</taxon>
        <taxon>Dimargaris</taxon>
    </lineage>
</organism>
<name>A0A4P9ZNH6_9FUNG</name>
<accession>A0A4P9ZNH6</accession>
<protein>
    <submittedName>
        <fullName evidence="1">Uncharacterized protein</fullName>
    </submittedName>
</protein>
<sequence>MIAKYAIDDPEHWDTYIPYHLFAYRTAYIPVEVIKYHRGDQAMVRIPTDPTKLNFRYSGPVTIVDVHGGNTYTIEPAVHNTRLPRERVPVTELAPYIQGLEDEAQSNG</sequence>